<dbReference type="InterPro" id="IPR000719">
    <property type="entry name" value="Prot_kinase_dom"/>
</dbReference>
<dbReference type="EMBL" id="CH473954">
    <property type="protein sequence ID" value="EDL76844.1"/>
    <property type="molecule type" value="Genomic_DNA"/>
</dbReference>
<dbReference type="Gene3D" id="1.10.510.10">
    <property type="entry name" value="Transferase(Phosphotransferase) domain 1"/>
    <property type="match status" value="1"/>
</dbReference>
<dbReference type="PROSITE" id="PS50011">
    <property type="entry name" value="PROTEIN_KINASE_DOM"/>
    <property type="match status" value="1"/>
</dbReference>
<name>A6I432_RAT</name>
<dbReference type="InterPro" id="IPR045906">
    <property type="entry name" value="ULK4"/>
</dbReference>
<dbReference type="Pfam" id="PF00069">
    <property type="entry name" value="Pkinase"/>
    <property type="match status" value="1"/>
</dbReference>
<reference evidence="3 4" key="1">
    <citation type="submission" date="2005-09" db="EMBL/GenBank/DDBJ databases">
        <authorList>
            <person name="Mural R.J."/>
            <person name="Li P.W."/>
            <person name="Adams M.D."/>
            <person name="Amanatides P.G."/>
            <person name="Baden-Tillson H."/>
            <person name="Barnstead M."/>
            <person name="Chin S.H."/>
            <person name="Dew I."/>
            <person name="Evans C.A."/>
            <person name="Ferriera S."/>
            <person name="Flanigan M."/>
            <person name="Fosler C."/>
            <person name="Glodek A."/>
            <person name="Gu Z."/>
            <person name="Holt R.A."/>
            <person name="Jennings D."/>
            <person name="Kraft C.L."/>
            <person name="Lu F."/>
            <person name="Nguyen T."/>
            <person name="Nusskern D.R."/>
            <person name="Pfannkoch C.M."/>
            <person name="Sitter C."/>
            <person name="Sutton G.G."/>
            <person name="Venter J.C."/>
            <person name="Wang Z."/>
            <person name="Woodage T."/>
            <person name="Zheng X.H."/>
            <person name="Zhong F."/>
        </authorList>
    </citation>
    <scope>NUCLEOTIDE SEQUENCE [LARGE SCALE GENOMIC DNA]</scope>
    <source>
        <strain>BN</strain>
        <strain evidence="4">Sprague-Dawley</strain>
    </source>
</reference>
<dbReference type="SUPFAM" id="SSF56112">
    <property type="entry name" value="Protein kinase-like (PK-like)"/>
    <property type="match status" value="1"/>
</dbReference>
<protein>
    <submittedName>
        <fullName evidence="3">RCG25135</fullName>
    </submittedName>
</protein>
<dbReference type="SUPFAM" id="SSF48371">
    <property type="entry name" value="ARM repeat"/>
    <property type="match status" value="1"/>
</dbReference>
<proteinExistence type="predicted"/>
<feature type="region of interest" description="Disordered" evidence="1">
    <location>
        <begin position="165"/>
        <end position="197"/>
    </location>
</feature>
<dbReference type="InterPro" id="IPR016024">
    <property type="entry name" value="ARM-type_fold"/>
</dbReference>
<accession>A6I432</accession>
<dbReference type="InterPro" id="IPR011009">
    <property type="entry name" value="Kinase-like_dom_sf"/>
</dbReference>
<feature type="compositionally biased region" description="Polar residues" evidence="1">
    <location>
        <begin position="180"/>
        <end position="196"/>
    </location>
</feature>
<dbReference type="GO" id="GO:0005524">
    <property type="term" value="F:ATP binding"/>
    <property type="evidence" value="ECO:0007669"/>
    <property type="project" value="InterPro"/>
</dbReference>
<dbReference type="Gene3D" id="1.25.10.10">
    <property type="entry name" value="Leucine-rich Repeat Variant"/>
    <property type="match status" value="1"/>
</dbReference>
<dbReference type="PANTHER" id="PTHR46240">
    <property type="entry name" value="SER/THR PROTEIN KINASE ULK4"/>
    <property type="match status" value="1"/>
</dbReference>
<sequence>MKTRVRGSLIYAAPEIVTGTEFSVTSDLWSLGCLLYEMFSGRPPFFSETMSELVEKILYEDPLPPIPKDSSFPKASSDFINLLDGLLQKDPQKSSRNVMECSGPHDSRELLQSPKNGQAKGQKGAHRLSQSFRLENPTELRPKSIMGGQLNESIFLLSSRPTPRTSAMVELNPGEGEDPSSPQKTSPLSKMTSGHLSQGALESQMRELIYTDSDLVITPIIDNPKIMKQPAIKFDPKILHLPAYSVEKLLALKDQDWSDFLQQLCSHVDSSEKSTGALRAKLNLLCYLCVVATHKEVATRLLHSPLFQLLIQHLRIAPNWDIRSKVARVVGMLALHTAELQESVPVIEAITLLTELIRENFRSGKLKQCLLPTLGQLLYLVATQEEKTQHSRECWSVPLAAYTVLMRCLREGEERVVNHMAAKIIENVCTTFSAQAQGFTTGEIGPVLWHLFRHSTVDALRITAISVGLNAVISSLASAICKVQQYMLTLFTAMLSCGIHLQRLIQEKDFVSTVIRLLDSPSTPIRAKAFLVLLYVLIHNRDMLLLSCQARLVMYIERDSRKTSPGKELQSGNEYLARCLDLLIQHMVQESPRILGDILNALANVSGRKHPSTVQGKQLKMCLPMMPVVLHLVMSQVFRPQVVTEEFLFSYGTILVSSKESCLANTTATAAGCGMGVRREELKGLVAFVCREVTFLYFYLFSVIKFDIW</sequence>
<evidence type="ECO:0000256" key="1">
    <source>
        <dbReference type="SAM" id="MobiDB-lite"/>
    </source>
</evidence>
<feature type="region of interest" description="Disordered" evidence="1">
    <location>
        <begin position="91"/>
        <end position="144"/>
    </location>
</feature>
<evidence type="ECO:0000313" key="4">
    <source>
        <dbReference type="Proteomes" id="UP000234681"/>
    </source>
</evidence>
<dbReference type="Pfam" id="PF23606">
    <property type="entry name" value="HEAT_ULK4"/>
    <property type="match status" value="1"/>
</dbReference>
<dbReference type="PANTHER" id="PTHR46240:SF1">
    <property type="entry name" value="SERINE_THREONINE-PROTEIN KINASE ULK4"/>
    <property type="match status" value="1"/>
</dbReference>
<feature type="domain" description="Protein kinase" evidence="2">
    <location>
        <begin position="1"/>
        <end position="111"/>
    </location>
</feature>
<gene>
    <name evidence="3" type="ORF">rCG_25135</name>
</gene>
<dbReference type="InterPro" id="IPR011989">
    <property type="entry name" value="ARM-like"/>
</dbReference>
<dbReference type="Proteomes" id="UP000234681">
    <property type="component" value="Chromosome 8"/>
</dbReference>
<dbReference type="InterPro" id="IPR056981">
    <property type="entry name" value="HEAT_ULK4_RUNKEL"/>
</dbReference>
<feature type="non-terminal residue" evidence="3">
    <location>
        <position position="1"/>
    </location>
</feature>
<evidence type="ECO:0000313" key="3">
    <source>
        <dbReference type="EMBL" id="EDL76844.1"/>
    </source>
</evidence>
<dbReference type="GO" id="GO:0004672">
    <property type="term" value="F:protein kinase activity"/>
    <property type="evidence" value="ECO:0007669"/>
    <property type="project" value="InterPro"/>
</dbReference>
<dbReference type="AlphaFoldDB" id="A6I432"/>
<evidence type="ECO:0000259" key="2">
    <source>
        <dbReference type="PROSITE" id="PS50011"/>
    </source>
</evidence>
<organism evidence="3 4">
    <name type="scientific">Rattus norvegicus</name>
    <name type="common">Rat</name>
    <dbReference type="NCBI Taxonomy" id="10116"/>
    <lineage>
        <taxon>Eukaryota</taxon>
        <taxon>Metazoa</taxon>
        <taxon>Chordata</taxon>
        <taxon>Craniata</taxon>
        <taxon>Vertebrata</taxon>
        <taxon>Euteleostomi</taxon>
        <taxon>Mammalia</taxon>
        <taxon>Eutheria</taxon>
        <taxon>Euarchontoglires</taxon>
        <taxon>Glires</taxon>
        <taxon>Rodentia</taxon>
        <taxon>Myomorpha</taxon>
        <taxon>Muroidea</taxon>
        <taxon>Muridae</taxon>
        <taxon>Murinae</taxon>
        <taxon>Rattus</taxon>
    </lineage>
</organism>